<evidence type="ECO:0000259" key="5">
    <source>
        <dbReference type="Pfam" id="PF03358"/>
    </source>
</evidence>
<dbReference type="EMBL" id="WMBR01000001">
    <property type="protein sequence ID" value="MXP20508.1"/>
    <property type="molecule type" value="Genomic_DNA"/>
</dbReference>
<evidence type="ECO:0000256" key="2">
    <source>
        <dbReference type="ARBA" id="ARBA00022643"/>
    </source>
</evidence>
<dbReference type="Proteomes" id="UP000475545">
    <property type="component" value="Unassembled WGS sequence"/>
</dbReference>
<keyword evidence="1" id="KW-0285">Flavoprotein</keyword>
<proteinExistence type="predicted"/>
<protein>
    <submittedName>
        <fullName evidence="6">Oxidoreductase</fullName>
    </submittedName>
</protein>
<evidence type="ECO:0000313" key="7">
    <source>
        <dbReference type="Proteomes" id="UP000475545"/>
    </source>
</evidence>
<dbReference type="AlphaFoldDB" id="A0A6L7GPN3"/>
<reference evidence="6 7" key="1">
    <citation type="submission" date="2019-11" db="EMBL/GenBank/DDBJ databases">
        <title>Gordonia sp. nov., a novel actinobacterium isolated from mangrove soil in Hainan.</title>
        <authorList>
            <person name="Huang X."/>
            <person name="Xie Y."/>
            <person name="Chu X."/>
            <person name="Xiao K."/>
        </authorList>
    </citation>
    <scope>NUCLEOTIDE SEQUENCE [LARGE SCALE GENOMIC DNA]</scope>
    <source>
        <strain evidence="6 7">HNM0687</strain>
    </source>
</reference>
<keyword evidence="3" id="KW-0560">Oxidoreductase</keyword>
<dbReference type="RefSeq" id="WP_160900641.1">
    <property type="nucleotide sequence ID" value="NZ_CP102850.1"/>
</dbReference>
<dbReference type="InterPro" id="IPR023932">
    <property type="entry name" value="CE1759_FMN_reduct"/>
</dbReference>
<dbReference type="Pfam" id="PF03358">
    <property type="entry name" value="FMN_red"/>
    <property type="match status" value="1"/>
</dbReference>
<dbReference type="InterPro" id="IPR051814">
    <property type="entry name" value="NAD(P)H-dep_FMN_reductase"/>
</dbReference>
<evidence type="ECO:0000256" key="1">
    <source>
        <dbReference type="ARBA" id="ARBA00022630"/>
    </source>
</evidence>
<dbReference type="GO" id="GO:0016491">
    <property type="term" value="F:oxidoreductase activity"/>
    <property type="evidence" value="ECO:0007669"/>
    <property type="project" value="UniProtKB-KW"/>
</dbReference>
<dbReference type="PANTHER" id="PTHR43408:SF2">
    <property type="entry name" value="FMN REDUCTASE (NADPH)"/>
    <property type="match status" value="1"/>
</dbReference>
<evidence type="ECO:0000256" key="4">
    <source>
        <dbReference type="SAM" id="MobiDB-lite"/>
    </source>
</evidence>
<gene>
    <name evidence="6" type="ORF">GIY30_03940</name>
</gene>
<feature type="domain" description="NADPH-dependent FMN reductase-like" evidence="5">
    <location>
        <begin position="7"/>
        <end position="158"/>
    </location>
</feature>
<accession>A0A6L7GPN3</accession>
<organism evidence="6 7">
    <name type="scientific">Gordonia mangrovi</name>
    <dbReference type="NCBI Taxonomy" id="2665643"/>
    <lineage>
        <taxon>Bacteria</taxon>
        <taxon>Bacillati</taxon>
        <taxon>Actinomycetota</taxon>
        <taxon>Actinomycetes</taxon>
        <taxon>Mycobacteriales</taxon>
        <taxon>Gordoniaceae</taxon>
        <taxon>Gordonia</taxon>
    </lineage>
</organism>
<comment type="caution">
    <text evidence="6">The sequence shown here is derived from an EMBL/GenBank/DDBJ whole genome shotgun (WGS) entry which is preliminary data.</text>
</comment>
<evidence type="ECO:0000313" key="6">
    <source>
        <dbReference type="EMBL" id="MXP20508.1"/>
    </source>
</evidence>
<dbReference type="InterPro" id="IPR029039">
    <property type="entry name" value="Flavoprotein-like_sf"/>
</dbReference>
<sequence>MTAVDVTRIVAVNAGLGDPSSTRLLVDRLAAAVVAALEDGAGQTEVTVLDLRDLAIDIARSMTTGFAVAPVRDALEQVYAADALIVATPVFNASYSGLFKSFFDLIEAERLRGTPVVLAATGGSPRHSMVLDHALRPLFAYLRTIVLPTAVYAATEDWAGATGDTALLTDRIERAAGELAATLGMRSGPAAPTADRPRTDNGSRQSAEEAGIANFAALLGQQS</sequence>
<dbReference type="InterPro" id="IPR005025">
    <property type="entry name" value="FMN_Rdtase-like_dom"/>
</dbReference>
<feature type="region of interest" description="Disordered" evidence="4">
    <location>
        <begin position="183"/>
        <end position="207"/>
    </location>
</feature>
<name>A0A6L7GPN3_9ACTN</name>
<dbReference type="NCBIfam" id="TIGR04037">
    <property type="entry name" value="LLM_duo_CE1759"/>
    <property type="match status" value="1"/>
</dbReference>
<keyword evidence="2" id="KW-0288">FMN</keyword>
<dbReference type="PANTHER" id="PTHR43408">
    <property type="entry name" value="FMN REDUCTASE (NADPH)"/>
    <property type="match status" value="1"/>
</dbReference>
<dbReference type="SUPFAM" id="SSF52218">
    <property type="entry name" value="Flavoproteins"/>
    <property type="match status" value="1"/>
</dbReference>
<keyword evidence="7" id="KW-1185">Reference proteome</keyword>
<evidence type="ECO:0000256" key="3">
    <source>
        <dbReference type="ARBA" id="ARBA00023002"/>
    </source>
</evidence>
<dbReference type="Gene3D" id="3.40.50.360">
    <property type="match status" value="1"/>
</dbReference>